<name>A0A8J4THU5_9TREM</name>
<dbReference type="InterPro" id="IPR001781">
    <property type="entry name" value="Znf_LIM"/>
</dbReference>
<dbReference type="Gene3D" id="2.10.110.10">
    <property type="entry name" value="Cysteine Rich Protein"/>
    <property type="match status" value="1"/>
</dbReference>
<keyword evidence="8" id="KW-0238">DNA-binding</keyword>
<dbReference type="GO" id="GO:0007409">
    <property type="term" value="P:axonogenesis"/>
    <property type="evidence" value="ECO:0007669"/>
    <property type="project" value="TreeGrafter"/>
</dbReference>
<keyword evidence="11" id="KW-0804">Transcription</keyword>
<gene>
    <name evidence="15" type="ORF">PHET_01162</name>
</gene>
<evidence type="ECO:0000256" key="9">
    <source>
        <dbReference type="ARBA" id="ARBA00023155"/>
    </source>
</evidence>
<protein>
    <submittedName>
        <fullName evidence="15">Insulin enhancer protein ISL-2</fullName>
    </submittedName>
</protein>
<keyword evidence="4" id="KW-0221">Differentiation</keyword>
<dbReference type="PANTHER" id="PTHR24204">
    <property type="entry name" value="INSULIN GENE ENHANCER PROTEIN"/>
    <property type="match status" value="1"/>
</dbReference>
<evidence type="ECO:0000313" key="16">
    <source>
        <dbReference type="Proteomes" id="UP000748531"/>
    </source>
</evidence>
<evidence type="ECO:0000256" key="13">
    <source>
        <dbReference type="PROSITE-ProRule" id="PRU00125"/>
    </source>
</evidence>
<feature type="domain" description="LIM zinc-binding" evidence="14">
    <location>
        <begin position="35"/>
        <end position="93"/>
    </location>
</feature>
<comment type="caution">
    <text evidence="15">The sequence shown here is derived from an EMBL/GenBank/DDBJ whole genome shotgun (WGS) entry which is preliminary data.</text>
</comment>
<dbReference type="PROSITE" id="PS00478">
    <property type="entry name" value="LIM_DOMAIN_1"/>
    <property type="match status" value="1"/>
</dbReference>
<dbReference type="SMART" id="SM00132">
    <property type="entry name" value="LIM"/>
    <property type="match status" value="1"/>
</dbReference>
<accession>A0A8J4THU5</accession>
<keyword evidence="10" id="KW-0010">Activator</keyword>
<dbReference type="Pfam" id="PF00412">
    <property type="entry name" value="LIM"/>
    <property type="match status" value="1"/>
</dbReference>
<sequence>MTAVAGRFNTEFHDPASLVDDVKFAPNSTVTPASSLCVGCGAAIHDAFILHVQPDLEWHGRCLNCSKCHRSLGNDPTCFVRDGKAYCREDYFK</sequence>
<evidence type="ECO:0000259" key="14">
    <source>
        <dbReference type="PROSITE" id="PS50023"/>
    </source>
</evidence>
<evidence type="ECO:0000256" key="4">
    <source>
        <dbReference type="ARBA" id="ARBA00022782"/>
    </source>
</evidence>
<dbReference type="GO" id="GO:0045944">
    <property type="term" value="P:positive regulation of transcription by RNA polymerase II"/>
    <property type="evidence" value="ECO:0007669"/>
    <property type="project" value="InterPro"/>
</dbReference>
<evidence type="ECO:0000256" key="7">
    <source>
        <dbReference type="ARBA" id="ARBA00023038"/>
    </source>
</evidence>
<evidence type="ECO:0000256" key="2">
    <source>
        <dbReference type="ARBA" id="ARBA00022723"/>
    </source>
</evidence>
<evidence type="ECO:0000256" key="1">
    <source>
        <dbReference type="ARBA" id="ARBA00004123"/>
    </source>
</evidence>
<dbReference type="EMBL" id="LUCH01000438">
    <property type="protein sequence ID" value="KAF5405139.1"/>
    <property type="molecule type" value="Genomic_DNA"/>
</dbReference>
<dbReference type="SUPFAM" id="SSF57716">
    <property type="entry name" value="Glucocorticoid receptor-like (DNA-binding domain)"/>
    <property type="match status" value="1"/>
</dbReference>
<keyword evidence="16" id="KW-1185">Reference proteome</keyword>
<keyword evidence="6" id="KW-0805">Transcription regulation</keyword>
<dbReference type="OrthoDB" id="6219466at2759"/>
<evidence type="ECO:0000313" key="15">
    <source>
        <dbReference type="EMBL" id="KAF5405139.1"/>
    </source>
</evidence>
<keyword evidence="12" id="KW-0539">Nucleus</keyword>
<dbReference type="Proteomes" id="UP000748531">
    <property type="component" value="Unassembled WGS sequence"/>
</dbReference>
<keyword evidence="5 13" id="KW-0862">Zinc</keyword>
<evidence type="ECO:0000256" key="8">
    <source>
        <dbReference type="ARBA" id="ARBA00023125"/>
    </source>
</evidence>
<evidence type="ECO:0000256" key="3">
    <source>
        <dbReference type="ARBA" id="ARBA00022737"/>
    </source>
</evidence>
<keyword evidence="7 13" id="KW-0440">LIM domain</keyword>
<dbReference type="GO" id="GO:0048665">
    <property type="term" value="P:neuron fate specification"/>
    <property type="evidence" value="ECO:0007669"/>
    <property type="project" value="InterPro"/>
</dbReference>
<evidence type="ECO:0000256" key="5">
    <source>
        <dbReference type="ARBA" id="ARBA00022833"/>
    </source>
</evidence>
<dbReference type="AlphaFoldDB" id="A0A8J4THU5"/>
<evidence type="ECO:0000256" key="12">
    <source>
        <dbReference type="ARBA" id="ARBA00023242"/>
    </source>
</evidence>
<keyword evidence="3" id="KW-0677">Repeat</keyword>
<dbReference type="GO" id="GO:0005634">
    <property type="term" value="C:nucleus"/>
    <property type="evidence" value="ECO:0007669"/>
    <property type="project" value="UniProtKB-SubCell"/>
</dbReference>
<evidence type="ECO:0000256" key="10">
    <source>
        <dbReference type="ARBA" id="ARBA00023159"/>
    </source>
</evidence>
<reference evidence="15" key="1">
    <citation type="submission" date="2019-05" db="EMBL/GenBank/DDBJ databases">
        <title>Annotation for the trematode Paragonimus heterotremus.</title>
        <authorList>
            <person name="Choi Y.-J."/>
        </authorList>
    </citation>
    <scope>NUCLEOTIDE SEQUENCE</scope>
    <source>
        <strain evidence="15">LC</strain>
    </source>
</reference>
<keyword evidence="2 13" id="KW-0479">Metal-binding</keyword>
<evidence type="ECO:0000256" key="6">
    <source>
        <dbReference type="ARBA" id="ARBA00023015"/>
    </source>
</evidence>
<dbReference type="GO" id="GO:0046872">
    <property type="term" value="F:metal ion binding"/>
    <property type="evidence" value="ECO:0007669"/>
    <property type="project" value="UniProtKB-KW"/>
</dbReference>
<dbReference type="GO" id="GO:0000981">
    <property type="term" value="F:DNA-binding transcription factor activity, RNA polymerase II-specific"/>
    <property type="evidence" value="ECO:0007669"/>
    <property type="project" value="InterPro"/>
</dbReference>
<evidence type="ECO:0000256" key="11">
    <source>
        <dbReference type="ARBA" id="ARBA00023163"/>
    </source>
</evidence>
<dbReference type="InterPro" id="IPR047169">
    <property type="entry name" value="ISL1/2-like"/>
</dbReference>
<comment type="subcellular location">
    <subcellularLocation>
        <location evidence="1">Nucleus</location>
    </subcellularLocation>
</comment>
<dbReference type="GO" id="GO:0000987">
    <property type="term" value="F:cis-regulatory region sequence-specific DNA binding"/>
    <property type="evidence" value="ECO:0007669"/>
    <property type="project" value="TreeGrafter"/>
</dbReference>
<keyword evidence="9" id="KW-0371">Homeobox</keyword>
<dbReference type="PROSITE" id="PS50023">
    <property type="entry name" value="LIM_DOMAIN_2"/>
    <property type="match status" value="1"/>
</dbReference>
<proteinExistence type="predicted"/>
<dbReference type="FunFam" id="2.10.110.10:FF:000006">
    <property type="entry name" value="LIM homeobox transcription factor 1-beta"/>
    <property type="match status" value="1"/>
</dbReference>
<dbReference type="PANTHER" id="PTHR24204:SF4">
    <property type="entry name" value="INSULIN GENE ENHANCER PROTEIN ISL-1"/>
    <property type="match status" value="1"/>
</dbReference>
<organism evidence="15 16">
    <name type="scientific">Paragonimus heterotremus</name>
    <dbReference type="NCBI Taxonomy" id="100268"/>
    <lineage>
        <taxon>Eukaryota</taxon>
        <taxon>Metazoa</taxon>
        <taxon>Spiralia</taxon>
        <taxon>Lophotrochozoa</taxon>
        <taxon>Platyhelminthes</taxon>
        <taxon>Trematoda</taxon>
        <taxon>Digenea</taxon>
        <taxon>Plagiorchiida</taxon>
        <taxon>Troglotremata</taxon>
        <taxon>Troglotrematidae</taxon>
        <taxon>Paragonimus</taxon>
    </lineage>
</organism>